<reference evidence="1 2" key="1">
    <citation type="submission" date="2020-03" db="EMBL/GenBank/DDBJ databases">
        <title>Genomic Encyclopedia of Type Strains, Phase IV (KMG-IV): sequencing the most valuable type-strain genomes for metagenomic binning, comparative biology and taxonomic classification.</title>
        <authorList>
            <person name="Goeker M."/>
        </authorList>
    </citation>
    <scope>NUCLEOTIDE SEQUENCE [LARGE SCALE GENOMIC DNA]</scope>
    <source>
        <strain evidence="1 2">DSM 22753</strain>
    </source>
</reference>
<proteinExistence type="predicted"/>
<keyword evidence="2" id="KW-1185">Reference proteome</keyword>
<evidence type="ECO:0000313" key="2">
    <source>
        <dbReference type="Proteomes" id="UP000788153"/>
    </source>
</evidence>
<protein>
    <recommendedName>
        <fullName evidence="3">Phage tail protein</fullName>
    </recommendedName>
</protein>
<dbReference type="EMBL" id="JAASQP010000001">
    <property type="protein sequence ID" value="NIJ23728.1"/>
    <property type="molecule type" value="Genomic_DNA"/>
</dbReference>
<dbReference type="Proteomes" id="UP000788153">
    <property type="component" value="Unassembled WGS sequence"/>
</dbReference>
<evidence type="ECO:0008006" key="3">
    <source>
        <dbReference type="Google" id="ProtNLM"/>
    </source>
</evidence>
<evidence type="ECO:0000313" key="1">
    <source>
        <dbReference type="EMBL" id="NIJ23728.1"/>
    </source>
</evidence>
<organism evidence="1 2">
    <name type="scientific">Sphingomonas japonica</name>
    <dbReference type="NCBI Taxonomy" id="511662"/>
    <lineage>
        <taxon>Bacteria</taxon>
        <taxon>Pseudomonadati</taxon>
        <taxon>Pseudomonadota</taxon>
        <taxon>Alphaproteobacteria</taxon>
        <taxon>Sphingomonadales</taxon>
        <taxon>Sphingomonadaceae</taxon>
        <taxon>Sphingomonas</taxon>
    </lineage>
</organism>
<name>A0ABX0TZR6_9SPHN</name>
<dbReference type="RefSeq" id="WP_140231346.1">
    <property type="nucleotide sequence ID" value="NZ_BAAAEV010000001.1"/>
</dbReference>
<comment type="caution">
    <text evidence="1">The sequence shown here is derived from an EMBL/GenBank/DDBJ whole genome shotgun (WGS) entry which is preliminary data.</text>
</comment>
<sequence>MAAIAVGIPIGRRNARAGFDFTGPALPPGAVLTRASAATCVTAQGLLATLPPDAPRFDHDPASGRRRGLLIEDAATNIVIGSSAFAAAPWIADSLSLASGAPAPDGSASATLATDASETAYGVMSQNFAARAQPSVASLFVRKDAVAASVRSLLLRLRLPQHDLKLDTASGALVASGPSAGVIDHGAYWRAWVSADAGVSSVWCYIAVAQGVLGAGNSPTVTGSATIWGMQVENGVRPTSAIATESAAATRARDRLTLDWSRWGIVDAAMPVRYVFDDGSSEVRTATVAAGLSEAPNDLGRAHIARIERA</sequence>
<accession>A0ABX0TZR6</accession>
<gene>
    <name evidence="1" type="ORF">FHT01_001270</name>
</gene>